<dbReference type="HAMAP" id="MF_00081">
    <property type="entry name" value="HrcA"/>
    <property type="match status" value="1"/>
</dbReference>
<gene>
    <name evidence="5 8" type="primary">hrcA</name>
    <name evidence="8" type="ORF">G3N55_11020</name>
</gene>
<dbReference type="GO" id="GO:0045892">
    <property type="term" value="P:negative regulation of DNA-templated transcription"/>
    <property type="evidence" value="ECO:0007669"/>
    <property type="project" value="UniProtKB-UniRule"/>
</dbReference>
<feature type="coiled-coil region" evidence="6">
    <location>
        <begin position="194"/>
        <end position="225"/>
    </location>
</feature>
<evidence type="ECO:0000313" key="8">
    <source>
        <dbReference type="EMBL" id="NDY43369.1"/>
    </source>
</evidence>
<dbReference type="Gene3D" id="3.30.390.60">
    <property type="entry name" value="Heat-inducible transcription repressor hrca homolog, domain 3"/>
    <property type="match status" value="1"/>
</dbReference>
<comment type="function">
    <text evidence="5">Negative regulator of class I heat shock genes (grpE-dnaK-dnaJ and groELS operons). Prevents heat-shock induction of these operons.</text>
</comment>
<dbReference type="Gene3D" id="3.30.450.40">
    <property type="match status" value="1"/>
</dbReference>
<protein>
    <recommendedName>
        <fullName evidence="5">Heat-inducible transcription repressor HrcA</fullName>
    </recommendedName>
</protein>
<dbReference type="PANTHER" id="PTHR34824:SF1">
    <property type="entry name" value="HEAT-INDUCIBLE TRANSCRIPTION REPRESSOR HRCA"/>
    <property type="match status" value="1"/>
</dbReference>
<keyword evidence="9" id="KW-1185">Reference proteome</keyword>
<keyword evidence="2 5" id="KW-0805">Transcription regulation</keyword>
<dbReference type="InterPro" id="IPR036388">
    <property type="entry name" value="WH-like_DNA-bd_sf"/>
</dbReference>
<keyword evidence="6" id="KW-0175">Coiled coil</keyword>
<comment type="similarity">
    <text evidence="5">Belongs to the HrcA family.</text>
</comment>
<dbReference type="Gene3D" id="1.10.10.10">
    <property type="entry name" value="Winged helix-like DNA-binding domain superfamily/Winged helix DNA-binding domain"/>
    <property type="match status" value="1"/>
</dbReference>
<dbReference type="NCBIfam" id="TIGR00331">
    <property type="entry name" value="hrcA"/>
    <property type="match status" value="1"/>
</dbReference>
<proteinExistence type="inferred from homology"/>
<reference evidence="8 9" key="1">
    <citation type="submission" date="2020-02" db="EMBL/GenBank/DDBJ databases">
        <title>Comparative genomics of sulfur disproportionating microorganisms.</title>
        <authorList>
            <person name="Ward L.M."/>
            <person name="Bertran E."/>
            <person name="Johnston D.T."/>
        </authorList>
    </citation>
    <scope>NUCLEOTIDE SEQUENCE [LARGE SCALE GENOMIC DNA]</scope>
    <source>
        <strain evidence="8 9">DSM 100025</strain>
    </source>
</reference>
<accession>A0A6N9TQB0</accession>
<dbReference type="RefSeq" id="WP_163299506.1">
    <property type="nucleotide sequence ID" value="NZ_JAAGRR010000158.1"/>
</dbReference>
<dbReference type="GO" id="GO:0003677">
    <property type="term" value="F:DNA binding"/>
    <property type="evidence" value="ECO:0007669"/>
    <property type="project" value="InterPro"/>
</dbReference>
<feature type="domain" description="Heat-inducible transcription repressor HrcA C-terminal" evidence="7">
    <location>
        <begin position="113"/>
        <end position="326"/>
    </location>
</feature>
<evidence type="ECO:0000259" key="7">
    <source>
        <dbReference type="Pfam" id="PF01628"/>
    </source>
</evidence>
<evidence type="ECO:0000256" key="1">
    <source>
        <dbReference type="ARBA" id="ARBA00022491"/>
    </source>
</evidence>
<dbReference type="PIRSF" id="PIRSF005485">
    <property type="entry name" value="HrcA"/>
    <property type="match status" value="1"/>
</dbReference>
<evidence type="ECO:0000256" key="6">
    <source>
        <dbReference type="SAM" id="Coils"/>
    </source>
</evidence>
<keyword evidence="1 5" id="KW-0678">Repressor</keyword>
<dbReference type="PANTHER" id="PTHR34824">
    <property type="entry name" value="HEAT-INDUCIBLE TRANSCRIPTION REPRESSOR HRCA"/>
    <property type="match status" value="1"/>
</dbReference>
<dbReference type="InterPro" id="IPR023120">
    <property type="entry name" value="WHTH_transcript_rep_HrcA_IDD"/>
</dbReference>
<dbReference type="InterPro" id="IPR036390">
    <property type="entry name" value="WH_DNA-bd_sf"/>
</dbReference>
<evidence type="ECO:0000256" key="5">
    <source>
        <dbReference type="HAMAP-Rule" id="MF_00081"/>
    </source>
</evidence>
<dbReference type="AlphaFoldDB" id="A0A6N9TQB0"/>
<dbReference type="SUPFAM" id="SSF55781">
    <property type="entry name" value="GAF domain-like"/>
    <property type="match status" value="1"/>
</dbReference>
<sequence>MTAGDGQALTERQARILRAVVQGYIETAEPVGSRTVARRSGLGLSPATIRNVMADLEDLGCLFQPHASAGRLPTEAGFRYYVEFLLEPEDLSWGDQVAIEKELLAVGEGLVPVLKRAARVLADVSGQAALVSVPRVTGEGVRHVEIFRVRPGLAMVVIVSASGVVRNRLVRLDHDLPEERLRGLADSINARLGELSLEEIRRRVRQEMEDERRELDALLDELVAAPLQAAAGGDVLVGGKLNLLDAPEFSTVDRIRRLLRAFEDKESLLAILDGCLEAKGVQVLIGAGPAAGLPGCAVVMTPYAVGHRTAGSLGVVGPVRMNYARMKALVEYTAAVLSHVAMET</sequence>
<dbReference type="InterPro" id="IPR029016">
    <property type="entry name" value="GAF-like_dom_sf"/>
</dbReference>
<dbReference type="InterPro" id="IPR021153">
    <property type="entry name" value="HrcA_C"/>
</dbReference>
<evidence type="ECO:0000313" key="9">
    <source>
        <dbReference type="Proteomes" id="UP000469346"/>
    </source>
</evidence>
<comment type="caution">
    <text evidence="8">The sequence shown here is derived from an EMBL/GenBank/DDBJ whole genome shotgun (WGS) entry which is preliminary data.</text>
</comment>
<dbReference type="SUPFAM" id="SSF46785">
    <property type="entry name" value="Winged helix' DNA-binding domain"/>
    <property type="match status" value="1"/>
</dbReference>
<evidence type="ECO:0000256" key="3">
    <source>
        <dbReference type="ARBA" id="ARBA00023016"/>
    </source>
</evidence>
<evidence type="ECO:0000256" key="4">
    <source>
        <dbReference type="ARBA" id="ARBA00023163"/>
    </source>
</evidence>
<dbReference type="InterPro" id="IPR002571">
    <property type="entry name" value="HrcA"/>
</dbReference>
<dbReference type="Proteomes" id="UP000469346">
    <property type="component" value="Unassembled WGS sequence"/>
</dbReference>
<dbReference type="Pfam" id="PF01628">
    <property type="entry name" value="HrcA"/>
    <property type="match status" value="1"/>
</dbReference>
<organism evidence="8 9">
    <name type="scientific">Dissulfurirhabdus thermomarina</name>
    <dbReference type="NCBI Taxonomy" id="1765737"/>
    <lineage>
        <taxon>Bacteria</taxon>
        <taxon>Deltaproteobacteria</taxon>
        <taxon>Dissulfurirhabdaceae</taxon>
        <taxon>Dissulfurirhabdus</taxon>
    </lineage>
</organism>
<evidence type="ECO:0000256" key="2">
    <source>
        <dbReference type="ARBA" id="ARBA00023015"/>
    </source>
</evidence>
<keyword evidence="3 5" id="KW-0346">Stress response</keyword>
<dbReference type="EMBL" id="JAAGRR010000158">
    <property type="protein sequence ID" value="NDY43369.1"/>
    <property type="molecule type" value="Genomic_DNA"/>
</dbReference>
<name>A0A6N9TQB0_DISTH</name>
<keyword evidence="4 5" id="KW-0804">Transcription</keyword>